<dbReference type="Proteomes" id="UP000237105">
    <property type="component" value="Unassembled WGS sequence"/>
</dbReference>
<gene>
    <name evidence="1" type="ORF">PanWU01x14_043840</name>
</gene>
<organism evidence="1 2">
    <name type="scientific">Parasponia andersonii</name>
    <name type="common">Sponia andersonii</name>
    <dbReference type="NCBI Taxonomy" id="3476"/>
    <lineage>
        <taxon>Eukaryota</taxon>
        <taxon>Viridiplantae</taxon>
        <taxon>Streptophyta</taxon>
        <taxon>Embryophyta</taxon>
        <taxon>Tracheophyta</taxon>
        <taxon>Spermatophyta</taxon>
        <taxon>Magnoliopsida</taxon>
        <taxon>eudicotyledons</taxon>
        <taxon>Gunneridae</taxon>
        <taxon>Pentapetalae</taxon>
        <taxon>rosids</taxon>
        <taxon>fabids</taxon>
        <taxon>Rosales</taxon>
        <taxon>Cannabaceae</taxon>
        <taxon>Parasponia</taxon>
    </lineage>
</organism>
<accession>A0A2P5DP09</accession>
<dbReference type="PANTHER" id="PTHR35317:SF43">
    <property type="entry name" value="TRANSMEMBRANE PROTEIN"/>
    <property type="match status" value="1"/>
</dbReference>
<reference evidence="2" key="1">
    <citation type="submission" date="2016-06" db="EMBL/GenBank/DDBJ databases">
        <title>Parallel loss of symbiosis genes in relatives of nitrogen-fixing non-legume Parasponia.</title>
        <authorList>
            <person name="Van Velzen R."/>
            <person name="Holmer R."/>
            <person name="Bu F."/>
            <person name="Rutten L."/>
            <person name="Van Zeijl A."/>
            <person name="Liu W."/>
            <person name="Santuari L."/>
            <person name="Cao Q."/>
            <person name="Sharma T."/>
            <person name="Shen D."/>
            <person name="Roswanjaya Y."/>
            <person name="Wardhani T."/>
            <person name="Kalhor M.S."/>
            <person name="Jansen J."/>
            <person name="Van den Hoogen J."/>
            <person name="Gungor B."/>
            <person name="Hartog M."/>
            <person name="Hontelez J."/>
            <person name="Verver J."/>
            <person name="Yang W.-C."/>
            <person name="Schijlen E."/>
            <person name="Repin R."/>
            <person name="Schilthuizen M."/>
            <person name="Schranz E."/>
            <person name="Heidstra R."/>
            <person name="Miyata K."/>
            <person name="Fedorova E."/>
            <person name="Kohlen W."/>
            <person name="Bisseling T."/>
            <person name="Smit S."/>
            <person name="Geurts R."/>
        </authorList>
    </citation>
    <scope>NUCLEOTIDE SEQUENCE [LARGE SCALE GENOMIC DNA]</scope>
    <source>
        <strain evidence="2">cv. WU1-14</strain>
    </source>
</reference>
<comment type="caution">
    <text evidence="1">The sequence shown here is derived from an EMBL/GenBank/DDBJ whole genome shotgun (WGS) entry which is preliminary data.</text>
</comment>
<dbReference type="AlphaFoldDB" id="A0A2P5DP09"/>
<sequence length="123" mass="14491">MNVMIMKYSIPEIIRGAMPKVDNARMFFDVITKRFQKHEKVEISTILSNLLTMHYKDKGNIREYIIKISNLASKLKVLKLELLDDLLVQLVLLSPLPQFNQFKVSYNTQKEKWNLNEFKSQCV</sequence>
<dbReference type="PANTHER" id="PTHR35317">
    <property type="entry name" value="OS04G0629600 PROTEIN"/>
    <property type="match status" value="1"/>
</dbReference>
<keyword evidence="2" id="KW-1185">Reference proteome</keyword>
<proteinExistence type="predicted"/>
<dbReference type="Pfam" id="PF14223">
    <property type="entry name" value="Retrotran_gag_2"/>
    <property type="match status" value="1"/>
</dbReference>
<name>A0A2P5DP09_PARAD</name>
<dbReference type="EMBL" id="JXTB01000025">
    <property type="protein sequence ID" value="PON75032.1"/>
    <property type="molecule type" value="Genomic_DNA"/>
</dbReference>
<evidence type="ECO:0000313" key="2">
    <source>
        <dbReference type="Proteomes" id="UP000237105"/>
    </source>
</evidence>
<evidence type="ECO:0000313" key="1">
    <source>
        <dbReference type="EMBL" id="PON75032.1"/>
    </source>
</evidence>
<dbReference type="OrthoDB" id="1161799at2759"/>
<protein>
    <submittedName>
        <fullName evidence="1">Uncharacterized protein</fullName>
    </submittedName>
</protein>